<evidence type="ECO:0000313" key="1">
    <source>
        <dbReference type="EMBL" id="NML62253.1"/>
    </source>
</evidence>
<dbReference type="InterPro" id="IPR009679">
    <property type="entry name" value="Phage_186_CII-like"/>
</dbReference>
<comment type="caution">
    <text evidence="1">The sequence shown here is derived from an EMBL/GenBank/DDBJ whole genome shotgun (WGS) entry which is preliminary data.</text>
</comment>
<dbReference type="AlphaFoldDB" id="A0A848HSK2"/>
<accession>A0A848HSK2</accession>
<protein>
    <submittedName>
        <fullName evidence="1">Uncharacterized protein</fullName>
    </submittedName>
</protein>
<dbReference type="GO" id="GO:0003677">
    <property type="term" value="F:DNA binding"/>
    <property type="evidence" value="ECO:0007669"/>
    <property type="project" value="InterPro"/>
</dbReference>
<dbReference type="RefSeq" id="WP_169467015.1">
    <property type="nucleotide sequence ID" value="NZ_JABBGG010000007.1"/>
</dbReference>
<dbReference type="InterPro" id="IPR048188">
    <property type="entry name" value="YmfL-like"/>
</dbReference>
<sequence length="155" mass="17004">MDIRQSYLAMIRAFPGGWDAIVGALGMSRDALENRIYERKGQGVLVETALQIQKFSDTTHFAAAVATASGGTFVKLPADLSDENEVLLDKFQALYAELGQFSADFNEAKKDDNIDARERKILEDDGARIHKVLSELMAITFRIYCPNGGEAGGDK</sequence>
<keyword evidence="2" id="KW-1185">Reference proteome</keyword>
<dbReference type="Proteomes" id="UP000583752">
    <property type="component" value="Unassembled WGS sequence"/>
</dbReference>
<name>A0A848HSK2_9BURK</name>
<dbReference type="Pfam" id="PF06892">
    <property type="entry name" value="Phage_CP76"/>
    <property type="match status" value="1"/>
</dbReference>
<evidence type="ECO:0000313" key="2">
    <source>
        <dbReference type="Proteomes" id="UP000583752"/>
    </source>
</evidence>
<dbReference type="NCBIfam" id="NF041471">
    <property type="entry name" value="phage_reg_YmfL"/>
    <property type="match status" value="1"/>
</dbReference>
<proteinExistence type="predicted"/>
<gene>
    <name evidence="1" type="ORF">HHL21_14445</name>
</gene>
<dbReference type="EMBL" id="JABBGG010000007">
    <property type="protein sequence ID" value="NML62253.1"/>
    <property type="molecule type" value="Genomic_DNA"/>
</dbReference>
<organism evidence="1 2">
    <name type="scientific">Massilia polaris</name>
    <dbReference type="NCBI Taxonomy" id="2728846"/>
    <lineage>
        <taxon>Bacteria</taxon>
        <taxon>Pseudomonadati</taxon>
        <taxon>Pseudomonadota</taxon>
        <taxon>Betaproteobacteria</taxon>
        <taxon>Burkholderiales</taxon>
        <taxon>Oxalobacteraceae</taxon>
        <taxon>Telluria group</taxon>
        <taxon>Massilia</taxon>
    </lineage>
</organism>
<reference evidence="1 2" key="1">
    <citation type="submission" date="2020-04" db="EMBL/GenBank/DDBJ databases">
        <title>Massilia sp. RP-1-19 isolated from soil.</title>
        <authorList>
            <person name="Dahal R.H."/>
        </authorList>
    </citation>
    <scope>NUCLEOTIDE SEQUENCE [LARGE SCALE GENOMIC DNA]</scope>
    <source>
        <strain evidence="1 2">RP-1-19</strain>
    </source>
</reference>